<dbReference type="InterPro" id="IPR014044">
    <property type="entry name" value="CAP_dom"/>
</dbReference>
<keyword evidence="4" id="KW-1185">Reference proteome</keyword>
<feature type="signal peptide" evidence="1">
    <location>
        <begin position="1"/>
        <end position="21"/>
    </location>
</feature>
<accession>A0A918F7S3</accession>
<comment type="caution">
    <text evidence="3">The sequence shown here is derived from an EMBL/GenBank/DDBJ whole genome shotgun (WGS) entry which is preliminary data.</text>
</comment>
<dbReference type="EMBL" id="BMQL01000015">
    <property type="protein sequence ID" value="GGR13331.1"/>
    <property type="molecule type" value="Genomic_DNA"/>
</dbReference>
<dbReference type="InterPro" id="IPR035940">
    <property type="entry name" value="CAP_sf"/>
</dbReference>
<reference evidence="3" key="2">
    <citation type="submission" date="2020-09" db="EMBL/GenBank/DDBJ databases">
        <authorList>
            <person name="Sun Q."/>
            <person name="Ohkuma M."/>
        </authorList>
    </citation>
    <scope>NUCLEOTIDE SEQUENCE</scope>
    <source>
        <strain evidence="3">JCM 31311</strain>
    </source>
</reference>
<gene>
    <name evidence="3" type="ORF">GCM10008957_27860</name>
</gene>
<dbReference type="RefSeq" id="WP_189091121.1">
    <property type="nucleotide sequence ID" value="NZ_BMQL01000015.1"/>
</dbReference>
<dbReference type="SUPFAM" id="SSF55797">
    <property type="entry name" value="PR-1-like"/>
    <property type="match status" value="1"/>
</dbReference>
<feature type="chain" id="PRO_5036859990" description="SCP domain-containing protein" evidence="1">
    <location>
        <begin position="22"/>
        <end position="190"/>
    </location>
</feature>
<organism evidence="3 4">
    <name type="scientific">Deinococcus ruber</name>
    <dbReference type="NCBI Taxonomy" id="1848197"/>
    <lineage>
        <taxon>Bacteria</taxon>
        <taxon>Thermotogati</taxon>
        <taxon>Deinococcota</taxon>
        <taxon>Deinococci</taxon>
        <taxon>Deinococcales</taxon>
        <taxon>Deinococcaceae</taxon>
        <taxon>Deinococcus</taxon>
    </lineage>
</organism>
<evidence type="ECO:0000259" key="2">
    <source>
        <dbReference type="Pfam" id="PF00188"/>
    </source>
</evidence>
<dbReference type="Pfam" id="PF00188">
    <property type="entry name" value="CAP"/>
    <property type="match status" value="1"/>
</dbReference>
<evidence type="ECO:0000313" key="3">
    <source>
        <dbReference type="EMBL" id="GGR13331.1"/>
    </source>
</evidence>
<protein>
    <recommendedName>
        <fullName evidence="2">SCP domain-containing protein</fullName>
    </recommendedName>
</protein>
<reference evidence="3" key="1">
    <citation type="journal article" date="2014" name="Int. J. Syst. Evol. Microbiol.">
        <title>Complete genome sequence of Corynebacterium casei LMG S-19264T (=DSM 44701T), isolated from a smear-ripened cheese.</title>
        <authorList>
            <consortium name="US DOE Joint Genome Institute (JGI-PGF)"/>
            <person name="Walter F."/>
            <person name="Albersmeier A."/>
            <person name="Kalinowski J."/>
            <person name="Ruckert C."/>
        </authorList>
    </citation>
    <scope>NUCLEOTIDE SEQUENCE</scope>
    <source>
        <strain evidence="3">JCM 31311</strain>
    </source>
</reference>
<keyword evidence="1" id="KW-0732">Signal</keyword>
<evidence type="ECO:0000256" key="1">
    <source>
        <dbReference type="SAM" id="SignalP"/>
    </source>
</evidence>
<dbReference type="Proteomes" id="UP000603865">
    <property type="component" value="Unassembled WGS sequence"/>
</dbReference>
<dbReference type="AlphaFoldDB" id="A0A918F7S3"/>
<dbReference type="Gene3D" id="3.40.33.10">
    <property type="entry name" value="CAP"/>
    <property type="match status" value="1"/>
</dbReference>
<feature type="domain" description="SCP" evidence="2">
    <location>
        <begin position="67"/>
        <end position="188"/>
    </location>
</feature>
<dbReference type="CDD" id="cd05379">
    <property type="entry name" value="CAP_bacterial"/>
    <property type="match status" value="1"/>
</dbReference>
<evidence type="ECO:0000313" key="4">
    <source>
        <dbReference type="Proteomes" id="UP000603865"/>
    </source>
</evidence>
<name>A0A918F7S3_9DEIO</name>
<proteinExistence type="predicted"/>
<sequence length="190" mass="20605">MITHHVSAARWLLGAAFLLGACAPAPTPKPGFEVREMTAQSQAVFVLTNQQRAQGTNCQGVAYPVASALVQDQTLTAAAQHRADDLAQTEDFSHFPSNGKTYLYWLGVVHFDAAFPARQHYGENLGMADTPSQVIAAWLASTQGHCEAQFTATYQDTTTHQWMPGFTHIGVGDALSAVSGRHYWVVLFAN</sequence>